<dbReference type="GO" id="GO:0004713">
    <property type="term" value="F:protein tyrosine kinase activity"/>
    <property type="evidence" value="ECO:0007669"/>
    <property type="project" value="UniProtKB-KW"/>
</dbReference>
<dbReference type="PROSITE" id="PS50001">
    <property type="entry name" value="SH2"/>
    <property type="match status" value="1"/>
</dbReference>
<dbReference type="FunFam" id="3.30.200.20:FF:000659">
    <property type="entry name" value="SH2-protein kinase domain containing protein"/>
    <property type="match status" value="1"/>
</dbReference>
<evidence type="ECO:0000256" key="7">
    <source>
        <dbReference type="ARBA" id="ARBA00022840"/>
    </source>
</evidence>
<sequence>MDPQQLRDQTAFYQDLNSDKSGPPEIRPEEITFEELIGTGSFGKVYKGRCRQKAVAVKLLHKQNYDAATLAAFRKEVHLMSKIYHPNICLFMGACTIPGKCVIVTELVPKGNLETLLHDEKIQLPLYLRMKMARDAALGINWLHESNPVFVHRDVKSSNLLVDENMQVKICDFGLSALKQKHKMLKDQSSAKGTPLYMAPEVMMFKEFNESSDVYSFGIVLWEILTRKEPFSHHRELEKFREAVCVKHERPPVPPECLESLRRLIERCWDKDPLRRPSFKEIISALDHIIVDAAISDVRGREFWKKSFLTEKEVPWDAFIDALCEWNKVANRTQCDKNSLEYLNIKCLKAILADVPKSEGTGVENVVNIEKFGKILEFFGPMMAPGEGTPIMDSIREILAQKWFHGDLDTVEAASRLNGNPVGSFLIRFSSTNPGNFTISQVVSEQGPVKHQRVSRQNGRFIYQNVLYNSLIEIVAKSGGGTNGDIKLDSSMGVPNYKFMSLFCNVHGNDQY</sequence>
<dbReference type="Gene3D" id="1.10.510.10">
    <property type="entry name" value="Transferase(Phosphotransferase) domain 1"/>
    <property type="match status" value="1"/>
</dbReference>
<organism evidence="18 19">
    <name type="scientific">Cavenderia fasciculata</name>
    <name type="common">Slime mold</name>
    <name type="synonym">Dictyostelium fasciculatum</name>
    <dbReference type="NCBI Taxonomy" id="261658"/>
    <lineage>
        <taxon>Eukaryota</taxon>
        <taxon>Amoebozoa</taxon>
        <taxon>Evosea</taxon>
        <taxon>Eumycetozoa</taxon>
        <taxon>Dictyostelia</taxon>
        <taxon>Acytosteliales</taxon>
        <taxon>Cavenderiaceae</taxon>
        <taxon>Cavenderia</taxon>
    </lineage>
</organism>
<reference evidence="19" key="1">
    <citation type="journal article" date="2011" name="Genome Res.">
        <title>Phylogeny-wide analysis of social amoeba genomes highlights ancient origins for complex intercellular communication.</title>
        <authorList>
            <person name="Heidel A.J."/>
            <person name="Lawal H.M."/>
            <person name="Felder M."/>
            <person name="Schilde C."/>
            <person name="Helps N.R."/>
            <person name="Tunggal B."/>
            <person name="Rivero F."/>
            <person name="John U."/>
            <person name="Schleicher M."/>
            <person name="Eichinger L."/>
            <person name="Platzer M."/>
            <person name="Noegel A.A."/>
            <person name="Schaap P."/>
            <person name="Gloeckner G."/>
        </authorList>
    </citation>
    <scope>NUCLEOTIDE SEQUENCE [LARGE SCALE GENOMIC DNA]</scope>
    <source>
        <strain evidence="19">SH3</strain>
    </source>
</reference>
<proteinExistence type="inferred from homology"/>
<dbReference type="PANTHER" id="PTHR44329:SF306">
    <property type="entry name" value="DUAL SPECIFICITY PROTEIN KINASE SHKC"/>
    <property type="match status" value="1"/>
</dbReference>
<evidence type="ECO:0000256" key="3">
    <source>
        <dbReference type="ARBA" id="ARBA00022527"/>
    </source>
</evidence>
<keyword evidence="7 15" id="KW-0067">ATP-binding</keyword>
<evidence type="ECO:0000313" key="19">
    <source>
        <dbReference type="Proteomes" id="UP000007797"/>
    </source>
</evidence>
<keyword evidence="19" id="KW-1185">Reference proteome</keyword>
<dbReference type="InterPro" id="IPR008271">
    <property type="entry name" value="Ser/Thr_kinase_AS"/>
</dbReference>
<dbReference type="GeneID" id="14869712"/>
<dbReference type="InterPro" id="IPR000980">
    <property type="entry name" value="SH2"/>
</dbReference>
<dbReference type="Gene3D" id="3.30.505.10">
    <property type="entry name" value="SH2 domain"/>
    <property type="match status" value="1"/>
</dbReference>
<dbReference type="PRINTS" id="PR00109">
    <property type="entry name" value="TYRKINASE"/>
</dbReference>
<comment type="similarity">
    <text evidence="13">Belongs to the protein kinase superfamily. TKL Ser/Thr protein kinase family. SH2 domain-containing protein kinase subfamily.</text>
</comment>
<dbReference type="OrthoDB" id="339325at2759"/>
<protein>
    <recommendedName>
        <fullName evidence="2">non-specific serine/threonine protein kinase</fullName>
        <ecNumber evidence="2">2.7.11.1</ecNumber>
    </recommendedName>
</protein>
<dbReference type="EC" id="2.7.11.1" evidence="2"/>
<name>F4Q4F8_CACFS</name>
<comment type="catalytic activity">
    <reaction evidence="11">
        <text>L-threonyl-[protein] + ATP = O-phospho-L-threonyl-[protein] + ADP + H(+)</text>
        <dbReference type="Rhea" id="RHEA:46608"/>
        <dbReference type="Rhea" id="RHEA-COMP:11060"/>
        <dbReference type="Rhea" id="RHEA-COMP:11605"/>
        <dbReference type="ChEBI" id="CHEBI:15378"/>
        <dbReference type="ChEBI" id="CHEBI:30013"/>
        <dbReference type="ChEBI" id="CHEBI:30616"/>
        <dbReference type="ChEBI" id="CHEBI:61977"/>
        <dbReference type="ChEBI" id="CHEBI:456216"/>
        <dbReference type="EC" id="2.7.11.1"/>
    </reaction>
</comment>
<dbReference type="Gene3D" id="3.30.200.20">
    <property type="entry name" value="Phosphorylase Kinase, domain 1"/>
    <property type="match status" value="1"/>
</dbReference>
<comment type="catalytic activity">
    <reaction evidence="12">
        <text>L-seryl-[protein] + ATP = O-phospho-L-seryl-[protein] + ADP + H(+)</text>
        <dbReference type="Rhea" id="RHEA:17989"/>
        <dbReference type="Rhea" id="RHEA-COMP:9863"/>
        <dbReference type="Rhea" id="RHEA-COMP:11604"/>
        <dbReference type="ChEBI" id="CHEBI:15378"/>
        <dbReference type="ChEBI" id="CHEBI:29999"/>
        <dbReference type="ChEBI" id="CHEBI:30616"/>
        <dbReference type="ChEBI" id="CHEBI:83421"/>
        <dbReference type="ChEBI" id="CHEBI:456216"/>
        <dbReference type="EC" id="2.7.11.1"/>
    </reaction>
</comment>
<feature type="domain" description="Protein kinase" evidence="17">
    <location>
        <begin position="31"/>
        <end position="291"/>
    </location>
</feature>
<evidence type="ECO:0000256" key="2">
    <source>
        <dbReference type="ARBA" id="ARBA00012513"/>
    </source>
</evidence>
<dbReference type="STRING" id="1054147.F4Q4F8"/>
<evidence type="ECO:0000256" key="9">
    <source>
        <dbReference type="ARBA" id="ARBA00023137"/>
    </source>
</evidence>
<dbReference type="GO" id="GO:0016020">
    <property type="term" value="C:membrane"/>
    <property type="evidence" value="ECO:0007669"/>
    <property type="project" value="UniProtKB-SubCell"/>
</dbReference>
<evidence type="ECO:0000256" key="6">
    <source>
        <dbReference type="ARBA" id="ARBA00022777"/>
    </source>
</evidence>
<dbReference type="EMBL" id="GL883021">
    <property type="protein sequence ID" value="EGG17807.1"/>
    <property type="molecule type" value="Genomic_DNA"/>
</dbReference>
<dbReference type="AlphaFoldDB" id="F4Q4F8"/>
<dbReference type="Proteomes" id="UP000007797">
    <property type="component" value="Unassembled WGS sequence"/>
</dbReference>
<dbReference type="Pfam" id="PF07714">
    <property type="entry name" value="PK_Tyr_Ser-Thr"/>
    <property type="match status" value="1"/>
</dbReference>
<comment type="function">
    <text evidence="10">Required for proper chemotaxis and phagocytosis; proper spatiotemporal control of F-actin levels in chemotaxing cells. Negative regulator of the PI3K (phosphatidylinositol 3 kinase) pathway. Predominantly phosphorylates serines and threonines and tyrosines at a lower level.</text>
</comment>
<dbReference type="CDD" id="cd13999">
    <property type="entry name" value="STKc_MAP3K-like"/>
    <property type="match status" value="1"/>
</dbReference>
<dbReference type="SUPFAM" id="SSF55550">
    <property type="entry name" value="SH2 domain"/>
    <property type="match status" value="1"/>
</dbReference>
<keyword evidence="9" id="KW-0829">Tyrosine-protein kinase</keyword>
<dbReference type="SMART" id="SM00252">
    <property type="entry name" value="SH2"/>
    <property type="match status" value="1"/>
</dbReference>
<feature type="binding site" evidence="15">
    <location>
        <position position="58"/>
    </location>
    <ligand>
        <name>ATP</name>
        <dbReference type="ChEBI" id="CHEBI:30616"/>
    </ligand>
</feature>
<accession>F4Q4F8</accession>
<evidence type="ECO:0000256" key="11">
    <source>
        <dbReference type="ARBA" id="ARBA00047899"/>
    </source>
</evidence>
<keyword evidence="5 15" id="KW-0547">Nucleotide-binding</keyword>
<dbReference type="SUPFAM" id="SSF56112">
    <property type="entry name" value="Protein kinase-like (PK-like)"/>
    <property type="match status" value="1"/>
</dbReference>
<keyword evidence="3" id="KW-0723">Serine/threonine-protein kinase</keyword>
<dbReference type="InterPro" id="IPR036860">
    <property type="entry name" value="SH2_dom_sf"/>
</dbReference>
<dbReference type="GO" id="GO:0005524">
    <property type="term" value="F:ATP binding"/>
    <property type="evidence" value="ECO:0007669"/>
    <property type="project" value="UniProtKB-UniRule"/>
</dbReference>
<evidence type="ECO:0000256" key="12">
    <source>
        <dbReference type="ARBA" id="ARBA00048679"/>
    </source>
</evidence>
<dbReference type="InterPro" id="IPR001245">
    <property type="entry name" value="Ser-Thr/Tyr_kinase_cat_dom"/>
</dbReference>
<evidence type="ECO:0000256" key="5">
    <source>
        <dbReference type="ARBA" id="ARBA00022741"/>
    </source>
</evidence>
<dbReference type="PANTHER" id="PTHR44329">
    <property type="entry name" value="SERINE/THREONINE-PROTEIN KINASE TNNI3K-RELATED"/>
    <property type="match status" value="1"/>
</dbReference>
<dbReference type="InterPro" id="IPR000719">
    <property type="entry name" value="Prot_kinase_dom"/>
</dbReference>
<keyword evidence="4" id="KW-0808">Transferase</keyword>
<evidence type="ECO:0000256" key="14">
    <source>
        <dbReference type="PROSITE-ProRule" id="PRU00191"/>
    </source>
</evidence>
<comment type="subcellular location">
    <subcellularLocation>
        <location evidence="1">Membrane</location>
    </subcellularLocation>
</comment>
<keyword evidence="14" id="KW-0727">SH2 domain</keyword>
<evidence type="ECO:0000256" key="15">
    <source>
        <dbReference type="PROSITE-ProRule" id="PRU10141"/>
    </source>
</evidence>
<keyword evidence="6" id="KW-0418">Kinase</keyword>
<evidence type="ECO:0000259" key="17">
    <source>
        <dbReference type="PROSITE" id="PS50011"/>
    </source>
</evidence>
<dbReference type="KEGG" id="dfa:DFA_08807"/>
<evidence type="ECO:0000256" key="13">
    <source>
        <dbReference type="ARBA" id="ARBA00061341"/>
    </source>
</evidence>
<evidence type="ECO:0000256" key="8">
    <source>
        <dbReference type="ARBA" id="ARBA00023136"/>
    </source>
</evidence>
<dbReference type="SMART" id="SM00220">
    <property type="entry name" value="S_TKc"/>
    <property type="match status" value="1"/>
</dbReference>
<dbReference type="PROSITE" id="PS00107">
    <property type="entry name" value="PROTEIN_KINASE_ATP"/>
    <property type="match status" value="1"/>
</dbReference>
<dbReference type="PROSITE" id="PS50011">
    <property type="entry name" value="PROTEIN_KINASE_DOM"/>
    <property type="match status" value="1"/>
</dbReference>
<dbReference type="GO" id="GO:0004674">
    <property type="term" value="F:protein serine/threonine kinase activity"/>
    <property type="evidence" value="ECO:0007669"/>
    <property type="project" value="UniProtKB-KW"/>
</dbReference>
<gene>
    <name evidence="18" type="primary">shkC</name>
    <name evidence="18" type="ORF">DFA_08807</name>
</gene>
<evidence type="ECO:0000256" key="1">
    <source>
        <dbReference type="ARBA" id="ARBA00004370"/>
    </source>
</evidence>
<evidence type="ECO:0000259" key="16">
    <source>
        <dbReference type="PROSITE" id="PS50001"/>
    </source>
</evidence>
<dbReference type="InterPro" id="IPR051681">
    <property type="entry name" value="Ser/Thr_Kinases-Pseudokinases"/>
</dbReference>
<dbReference type="PROSITE" id="PS00108">
    <property type="entry name" value="PROTEIN_KINASE_ST"/>
    <property type="match status" value="1"/>
</dbReference>
<dbReference type="Pfam" id="PF00017">
    <property type="entry name" value="SH2"/>
    <property type="match status" value="1"/>
</dbReference>
<dbReference type="InterPro" id="IPR017441">
    <property type="entry name" value="Protein_kinase_ATP_BS"/>
</dbReference>
<dbReference type="FunFam" id="1.10.510.10:FF:000476">
    <property type="entry name" value="PAS domain-containing protein tyrosine kinase family protein"/>
    <property type="match status" value="1"/>
</dbReference>
<evidence type="ECO:0000256" key="10">
    <source>
        <dbReference type="ARBA" id="ARBA00025089"/>
    </source>
</evidence>
<dbReference type="InterPro" id="IPR035844">
    <property type="entry name" value="ShkA/ShkC_SH2"/>
</dbReference>
<dbReference type="InterPro" id="IPR011009">
    <property type="entry name" value="Kinase-like_dom_sf"/>
</dbReference>
<dbReference type="RefSeq" id="XP_004356291.1">
    <property type="nucleotide sequence ID" value="XM_004356238.1"/>
</dbReference>
<keyword evidence="8" id="KW-0472">Membrane</keyword>
<evidence type="ECO:0000313" key="18">
    <source>
        <dbReference type="EMBL" id="EGG17807.1"/>
    </source>
</evidence>
<evidence type="ECO:0000256" key="4">
    <source>
        <dbReference type="ARBA" id="ARBA00022679"/>
    </source>
</evidence>
<dbReference type="CDD" id="cd10356">
    <property type="entry name" value="SH2_ShkA_ShkC"/>
    <property type="match status" value="1"/>
</dbReference>
<dbReference type="OMA" id="NAGCFTI"/>
<feature type="domain" description="SH2" evidence="16">
    <location>
        <begin position="403"/>
        <end position="475"/>
    </location>
</feature>